<reference evidence="7 8" key="1">
    <citation type="submission" date="2019-12" db="EMBL/GenBank/DDBJ databases">
        <authorList>
            <person name="Alioto T."/>
            <person name="Alioto T."/>
            <person name="Gomez Garrido J."/>
        </authorList>
    </citation>
    <scope>NUCLEOTIDE SEQUENCE [LARGE SCALE GENOMIC DNA]</scope>
</reference>
<dbReference type="GO" id="GO:0005634">
    <property type="term" value="C:nucleus"/>
    <property type="evidence" value="ECO:0007669"/>
    <property type="project" value="UniProtKB-SubCell"/>
</dbReference>
<dbReference type="GO" id="GO:0003700">
    <property type="term" value="F:DNA-binding transcription factor activity"/>
    <property type="evidence" value="ECO:0007669"/>
    <property type="project" value="TreeGrafter"/>
</dbReference>
<protein>
    <submittedName>
        <fullName evidence="7">Transcription factor bHLH137-like</fullName>
    </submittedName>
</protein>
<comment type="subcellular location">
    <subcellularLocation>
        <location evidence="1">Nucleus</location>
    </subcellularLocation>
</comment>
<dbReference type="GO" id="GO:0046983">
    <property type="term" value="F:protein dimerization activity"/>
    <property type="evidence" value="ECO:0007669"/>
    <property type="project" value="InterPro"/>
</dbReference>
<evidence type="ECO:0000256" key="4">
    <source>
        <dbReference type="ARBA" id="ARBA00023242"/>
    </source>
</evidence>
<evidence type="ECO:0000256" key="5">
    <source>
        <dbReference type="SAM" id="MobiDB-lite"/>
    </source>
</evidence>
<accession>A0A8S0RWB7</accession>
<dbReference type="CDD" id="cd18919">
    <property type="entry name" value="bHLH_AtBPE_like"/>
    <property type="match status" value="1"/>
</dbReference>
<evidence type="ECO:0000256" key="1">
    <source>
        <dbReference type="ARBA" id="ARBA00004123"/>
    </source>
</evidence>
<sequence length="296" mass="33638">MAAFPSFQFDSSLYLPNSPINKMCGSIEEITNTHSFQFYEPETLQNLDQSHTKFSTLISDIEPSLSHVTHKNISMDNSSSITKPNPILFMDKKKRKLKDAREAKIKKPKKCKEVDEKEKTKKDEKKAEEKPPTGYIHVRARRGQATDGHSLAERARRERITEKMKLLQALVPGCDKVTGKALMLDEIINYVQSLQNQIEFLSMKLASTNPMFHDFGMDLESFMVRPNQNLLGLQCSPIQTAANDYPLPDNSSNILLLQPGQVPNIFSKGNGQFLWELDEQRQKTMNQPGVSYNLCS</sequence>
<dbReference type="AlphaFoldDB" id="A0A8S0RWB7"/>
<evidence type="ECO:0000256" key="3">
    <source>
        <dbReference type="ARBA" id="ARBA00023163"/>
    </source>
</evidence>
<dbReference type="EMBL" id="CACTIH010003728">
    <property type="protein sequence ID" value="CAA2983369.1"/>
    <property type="molecule type" value="Genomic_DNA"/>
</dbReference>
<proteinExistence type="predicted"/>
<comment type="caution">
    <text evidence="7">The sequence shown here is derived from an EMBL/GenBank/DDBJ whole genome shotgun (WGS) entry which is preliminary data.</text>
</comment>
<dbReference type="Gramene" id="OE9A106489T2">
    <property type="protein sequence ID" value="OE9A106489C2"/>
    <property type="gene ID" value="OE9A106489"/>
</dbReference>
<organism evidence="7 8">
    <name type="scientific">Olea europaea subsp. europaea</name>
    <dbReference type="NCBI Taxonomy" id="158383"/>
    <lineage>
        <taxon>Eukaryota</taxon>
        <taxon>Viridiplantae</taxon>
        <taxon>Streptophyta</taxon>
        <taxon>Embryophyta</taxon>
        <taxon>Tracheophyta</taxon>
        <taxon>Spermatophyta</taxon>
        <taxon>Magnoliopsida</taxon>
        <taxon>eudicotyledons</taxon>
        <taxon>Gunneridae</taxon>
        <taxon>Pentapetalae</taxon>
        <taxon>asterids</taxon>
        <taxon>lamiids</taxon>
        <taxon>Lamiales</taxon>
        <taxon>Oleaceae</taxon>
        <taxon>Oleeae</taxon>
        <taxon>Olea</taxon>
    </lineage>
</organism>
<dbReference type="InterPro" id="IPR036638">
    <property type="entry name" value="HLH_DNA-bd_sf"/>
</dbReference>
<keyword evidence="3" id="KW-0804">Transcription</keyword>
<evidence type="ECO:0000259" key="6">
    <source>
        <dbReference type="PROSITE" id="PS50888"/>
    </source>
</evidence>
<keyword evidence="8" id="KW-1185">Reference proteome</keyword>
<dbReference type="OrthoDB" id="1928604at2759"/>
<dbReference type="PANTHER" id="PTHR12565">
    <property type="entry name" value="STEROL REGULATORY ELEMENT-BINDING PROTEIN"/>
    <property type="match status" value="1"/>
</dbReference>
<dbReference type="FunFam" id="4.10.280.10:FF:000002">
    <property type="entry name" value="Basic helix-loop-helix transcription factor"/>
    <property type="match status" value="1"/>
</dbReference>
<evidence type="ECO:0000256" key="2">
    <source>
        <dbReference type="ARBA" id="ARBA00023015"/>
    </source>
</evidence>
<gene>
    <name evidence="7" type="ORF">OLEA9_A106489</name>
</gene>
<dbReference type="Pfam" id="PF00010">
    <property type="entry name" value="HLH"/>
    <property type="match status" value="1"/>
</dbReference>
<evidence type="ECO:0000313" key="7">
    <source>
        <dbReference type="EMBL" id="CAA2983369.1"/>
    </source>
</evidence>
<dbReference type="PROSITE" id="PS50888">
    <property type="entry name" value="BHLH"/>
    <property type="match status" value="1"/>
</dbReference>
<dbReference type="InterPro" id="IPR024097">
    <property type="entry name" value="bHLH_ZIP_TF"/>
</dbReference>
<dbReference type="Gene3D" id="4.10.280.10">
    <property type="entry name" value="Helix-loop-helix DNA-binding domain"/>
    <property type="match status" value="1"/>
</dbReference>
<dbReference type="PANTHER" id="PTHR12565:SF431">
    <property type="entry name" value="TRANSCRIPTION FACTOR BHLH137"/>
    <property type="match status" value="1"/>
</dbReference>
<dbReference type="SUPFAM" id="SSF47459">
    <property type="entry name" value="HLH, helix-loop-helix DNA-binding domain"/>
    <property type="match status" value="1"/>
</dbReference>
<keyword evidence="2" id="KW-0805">Transcription regulation</keyword>
<feature type="compositionally biased region" description="Basic and acidic residues" evidence="5">
    <location>
        <begin position="99"/>
        <end position="131"/>
    </location>
</feature>
<name>A0A8S0RWB7_OLEEU</name>
<dbReference type="SMART" id="SM00353">
    <property type="entry name" value="HLH"/>
    <property type="match status" value="1"/>
</dbReference>
<feature type="domain" description="BHLH" evidence="6">
    <location>
        <begin position="144"/>
        <end position="194"/>
    </location>
</feature>
<dbReference type="InterPro" id="IPR011598">
    <property type="entry name" value="bHLH_dom"/>
</dbReference>
<feature type="region of interest" description="Disordered" evidence="5">
    <location>
        <begin position="92"/>
        <end position="133"/>
    </location>
</feature>
<dbReference type="Proteomes" id="UP000594638">
    <property type="component" value="Unassembled WGS sequence"/>
</dbReference>
<keyword evidence="4" id="KW-0539">Nucleus</keyword>
<evidence type="ECO:0000313" key="8">
    <source>
        <dbReference type="Proteomes" id="UP000594638"/>
    </source>
</evidence>